<protein>
    <submittedName>
        <fullName evidence="2">Cyclase family protein</fullName>
        <ecNumber evidence="2">3.5.-.-</ecNumber>
    </submittedName>
</protein>
<evidence type="ECO:0000313" key="2">
    <source>
        <dbReference type="EMBL" id="XDQ47607.1"/>
    </source>
</evidence>
<dbReference type="SUPFAM" id="SSF102198">
    <property type="entry name" value="Putative cyclase"/>
    <property type="match status" value="1"/>
</dbReference>
<dbReference type="Gene3D" id="3.50.30.50">
    <property type="entry name" value="Putative cyclase"/>
    <property type="match status" value="1"/>
</dbReference>
<dbReference type="InterPro" id="IPR007325">
    <property type="entry name" value="KFase/CYL"/>
</dbReference>
<gene>
    <name evidence="2" type="ORF">AB5J52_37975</name>
</gene>
<sequence length="265" mass="28214">MNAADLDSTPDIVDLSHPMEPGMPNFDSAPEYRLIPNYRLGDFELEGGYWGCNEYISMSGHSGTHVDALGHVAQDGLVHGGIDALRAQSGVRGLVSHSVDDIAPIVRRGVLLDVAGHQGTDVLEAAAPISADVIREVLAASGTDLRDGDCVLVRTGWQRYWSQPQAYLGAATGLPGITEDALHWMADRGVHLVGSDTGVVEATRPGELYLPVHMAALVQRGVYLLENAALDGLVGRPPTFQLVVAPLRLRGSSGSPVRPLALFTR</sequence>
<evidence type="ECO:0000256" key="1">
    <source>
        <dbReference type="SAM" id="MobiDB-lite"/>
    </source>
</evidence>
<dbReference type="PANTHER" id="PTHR31118">
    <property type="entry name" value="CYCLASE-LIKE PROTEIN 2"/>
    <property type="match status" value="1"/>
</dbReference>
<dbReference type="EMBL" id="CP163441">
    <property type="protein sequence ID" value="XDQ47607.1"/>
    <property type="molecule type" value="Genomic_DNA"/>
</dbReference>
<accession>A0AB39QVF4</accession>
<organism evidence="2">
    <name type="scientific">Streptomyces sp. R39</name>
    <dbReference type="NCBI Taxonomy" id="3238631"/>
    <lineage>
        <taxon>Bacteria</taxon>
        <taxon>Bacillati</taxon>
        <taxon>Actinomycetota</taxon>
        <taxon>Actinomycetes</taxon>
        <taxon>Kitasatosporales</taxon>
        <taxon>Streptomycetaceae</taxon>
        <taxon>Streptomyces</taxon>
    </lineage>
</organism>
<reference evidence="2" key="1">
    <citation type="submission" date="2024-07" db="EMBL/GenBank/DDBJ databases">
        <authorList>
            <person name="Yu S.T."/>
        </authorList>
    </citation>
    <scope>NUCLEOTIDE SEQUENCE</scope>
    <source>
        <strain evidence="2">R39</strain>
    </source>
</reference>
<feature type="region of interest" description="Disordered" evidence="1">
    <location>
        <begin position="1"/>
        <end position="21"/>
    </location>
</feature>
<keyword evidence="2" id="KW-0378">Hydrolase</keyword>
<dbReference type="AlphaFoldDB" id="A0AB39QVF4"/>
<dbReference type="EC" id="3.5.-.-" evidence="2"/>
<name>A0AB39QVF4_9ACTN</name>
<dbReference type="RefSeq" id="WP_369226504.1">
    <property type="nucleotide sequence ID" value="NZ_CP163441.1"/>
</dbReference>
<dbReference type="Pfam" id="PF04199">
    <property type="entry name" value="Cyclase"/>
    <property type="match status" value="1"/>
</dbReference>
<dbReference type="InterPro" id="IPR037175">
    <property type="entry name" value="KFase_sf"/>
</dbReference>
<dbReference type="GO" id="GO:0004061">
    <property type="term" value="F:arylformamidase activity"/>
    <property type="evidence" value="ECO:0007669"/>
    <property type="project" value="InterPro"/>
</dbReference>
<proteinExistence type="predicted"/>
<dbReference type="PANTHER" id="PTHR31118:SF12">
    <property type="entry name" value="CYCLASE-LIKE PROTEIN 2"/>
    <property type="match status" value="1"/>
</dbReference>
<dbReference type="GO" id="GO:0019441">
    <property type="term" value="P:L-tryptophan catabolic process to kynurenine"/>
    <property type="evidence" value="ECO:0007669"/>
    <property type="project" value="InterPro"/>
</dbReference>